<sequence>MRSVDEVLAAAVERQDVPFVVAMAGDAAGTTYSGSFGEAAPGRAAGEDTVFRIFSMTKAIGSLAAMLLIERGKLDAETPVEEILPAFGRLQVIDRFEGDEPVMRPPRTRATIRHLATHTAGLPYEFWSDDVRRYMKATGHPTALAGTKAALNYPMVRDPGTGWDYGIGIDWLGMAVEAVDGRRIDDFCRQEIFEPLGMNDTVFELDEGRLARLSAVSARNGEGGFTPANLVPPPHPEVYGMGHALYSTAPDYLRFLRLFLGRGSLDGQRLLREDSVDWMLADHMGGLQFTPMVTVMPMVSADCNPFPEVRKTHSFGFLRVEEDVPGMRSAGTQTWAGVLNSHYWFDPAKDMAAVIMTQSLPFVEPRFTQVYEAYERALYAR</sequence>
<evidence type="ECO:0000313" key="2">
    <source>
        <dbReference type="EMBL" id="MBA4612813.1"/>
    </source>
</evidence>
<dbReference type="Gene3D" id="3.40.710.10">
    <property type="entry name" value="DD-peptidase/beta-lactamase superfamily"/>
    <property type="match status" value="1"/>
</dbReference>
<dbReference type="InterPro" id="IPR001466">
    <property type="entry name" value="Beta-lactam-related"/>
</dbReference>
<name>A0A838Y190_9HYPH</name>
<dbReference type="AlphaFoldDB" id="A0A838Y190"/>
<dbReference type="EMBL" id="JACEON010000013">
    <property type="protein sequence ID" value="MBA4612813.1"/>
    <property type="molecule type" value="Genomic_DNA"/>
</dbReference>
<dbReference type="InterPro" id="IPR012338">
    <property type="entry name" value="Beta-lactam/transpept-like"/>
</dbReference>
<dbReference type="PANTHER" id="PTHR43283">
    <property type="entry name" value="BETA-LACTAMASE-RELATED"/>
    <property type="match status" value="1"/>
</dbReference>
<protein>
    <submittedName>
        <fullName evidence="2">Beta-lactamase family protein</fullName>
    </submittedName>
</protein>
<proteinExistence type="predicted"/>
<evidence type="ECO:0000313" key="3">
    <source>
        <dbReference type="Proteomes" id="UP000559404"/>
    </source>
</evidence>
<dbReference type="PANTHER" id="PTHR43283:SF3">
    <property type="entry name" value="BETA-LACTAMASE FAMILY PROTEIN (AFU_ORTHOLOGUE AFUA_5G07500)"/>
    <property type="match status" value="1"/>
</dbReference>
<comment type="caution">
    <text evidence="2">The sequence shown here is derived from an EMBL/GenBank/DDBJ whole genome shotgun (WGS) entry which is preliminary data.</text>
</comment>
<evidence type="ECO:0000259" key="1">
    <source>
        <dbReference type="Pfam" id="PF00144"/>
    </source>
</evidence>
<dbReference type="RefSeq" id="WP_181761001.1">
    <property type="nucleotide sequence ID" value="NZ_BMCR01000003.1"/>
</dbReference>
<reference evidence="2 3" key="2">
    <citation type="submission" date="2020-08" db="EMBL/GenBank/DDBJ databases">
        <title>Stappia taiwanensis sp. nov., isolated from a coastal thermal spring.</title>
        <authorList>
            <person name="Kampfer P."/>
        </authorList>
    </citation>
    <scope>NUCLEOTIDE SEQUENCE [LARGE SCALE GENOMIC DNA]</scope>
    <source>
        <strain evidence="2 3">DSM 23284</strain>
    </source>
</reference>
<dbReference type="SUPFAM" id="SSF56601">
    <property type="entry name" value="beta-lactamase/transpeptidase-like"/>
    <property type="match status" value="1"/>
</dbReference>
<dbReference type="Pfam" id="PF00144">
    <property type="entry name" value="Beta-lactamase"/>
    <property type="match status" value="1"/>
</dbReference>
<gene>
    <name evidence="2" type="ORF">H1W37_14195</name>
</gene>
<feature type="domain" description="Beta-lactamase-related" evidence="1">
    <location>
        <begin position="4"/>
        <end position="366"/>
    </location>
</feature>
<dbReference type="InterPro" id="IPR050789">
    <property type="entry name" value="Diverse_Enzym_Activities"/>
</dbReference>
<keyword evidence="3" id="KW-1185">Reference proteome</keyword>
<accession>A0A838Y190</accession>
<dbReference type="Proteomes" id="UP000559404">
    <property type="component" value="Unassembled WGS sequence"/>
</dbReference>
<organism evidence="2 3">
    <name type="scientific">Stappia taiwanensis</name>
    <dbReference type="NCBI Taxonomy" id="992267"/>
    <lineage>
        <taxon>Bacteria</taxon>
        <taxon>Pseudomonadati</taxon>
        <taxon>Pseudomonadota</taxon>
        <taxon>Alphaproteobacteria</taxon>
        <taxon>Hyphomicrobiales</taxon>
        <taxon>Stappiaceae</taxon>
        <taxon>Stappia</taxon>
    </lineage>
</organism>
<reference evidence="2 3" key="1">
    <citation type="submission" date="2020-07" db="EMBL/GenBank/DDBJ databases">
        <authorList>
            <person name="Li M."/>
        </authorList>
    </citation>
    <scope>NUCLEOTIDE SEQUENCE [LARGE SCALE GENOMIC DNA]</scope>
    <source>
        <strain evidence="2 3">DSM 23284</strain>
    </source>
</reference>